<dbReference type="OrthoDB" id="270584at2759"/>
<evidence type="ECO:0000256" key="6">
    <source>
        <dbReference type="ARBA" id="ARBA00023136"/>
    </source>
</evidence>
<dbReference type="GO" id="GO:0055085">
    <property type="term" value="P:transmembrane transport"/>
    <property type="evidence" value="ECO:0007669"/>
    <property type="project" value="InterPro"/>
</dbReference>
<reference evidence="11" key="2">
    <citation type="journal article" date="2014" name="BMC Genomics">
        <title>A genomic perspective to assessing quality of mass-reared SIT flies used in Mediterranean fruit fly (Ceratitis capitata) eradication in California.</title>
        <authorList>
            <person name="Calla B."/>
            <person name="Hall B."/>
            <person name="Hou S."/>
            <person name="Geib S.M."/>
        </authorList>
    </citation>
    <scope>NUCLEOTIDE SEQUENCE</scope>
</reference>
<evidence type="ECO:0000256" key="7">
    <source>
        <dbReference type="PROSITE-ProRule" id="PRU00282"/>
    </source>
</evidence>
<evidence type="ECO:0000256" key="4">
    <source>
        <dbReference type="ARBA" id="ARBA00022692"/>
    </source>
</evidence>
<dbReference type="EMBL" id="GAMC01013333">
    <property type="protein sequence ID" value="JAB93222.1"/>
    <property type="molecule type" value="mRNA"/>
</dbReference>
<evidence type="ECO:0000256" key="8">
    <source>
        <dbReference type="RuleBase" id="RU000488"/>
    </source>
</evidence>
<feature type="compositionally biased region" description="Low complexity" evidence="9">
    <location>
        <begin position="9"/>
        <end position="29"/>
    </location>
</feature>
<organism evidence="11">
    <name type="scientific">Ceratitis capitata</name>
    <name type="common">Mediterranean fruit fly</name>
    <name type="synonym">Tephritis capitata</name>
    <dbReference type="NCBI Taxonomy" id="7213"/>
    <lineage>
        <taxon>Eukaryota</taxon>
        <taxon>Metazoa</taxon>
        <taxon>Ecdysozoa</taxon>
        <taxon>Arthropoda</taxon>
        <taxon>Hexapoda</taxon>
        <taxon>Insecta</taxon>
        <taxon>Pterygota</taxon>
        <taxon>Neoptera</taxon>
        <taxon>Endopterygota</taxon>
        <taxon>Diptera</taxon>
        <taxon>Brachycera</taxon>
        <taxon>Muscomorpha</taxon>
        <taxon>Tephritoidea</taxon>
        <taxon>Tephritidae</taxon>
        <taxon>Ceratitis</taxon>
        <taxon>Ceratitis</taxon>
    </lineage>
</organism>
<keyword evidence="4 7" id="KW-0812">Transmembrane</keyword>
<evidence type="ECO:0000256" key="10">
    <source>
        <dbReference type="SAM" id="Phobius"/>
    </source>
</evidence>
<evidence type="ECO:0000313" key="11">
    <source>
        <dbReference type="EMBL" id="JAB93222.1"/>
    </source>
</evidence>
<dbReference type="Gene3D" id="1.50.40.10">
    <property type="entry name" value="Mitochondrial carrier domain"/>
    <property type="match status" value="1"/>
</dbReference>
<keyword evidence="5" id="KW-0677">Repeat</keyword>
<protein>
    <submittedName>
        <fullName evidence="11">Mitochondrial coenzyme A transporter SLC25A42</fullName>
    </submittedName>
</protein>
<dbReference type="AlphaFoldDB" id="W8B3V1"/>
<dbReference type="EMBL" id="GAMC01013334">
    <property type="protein sequence ID" value="JAB93221.1"/>
    <property type="molecule type" value="mRNA"/>
</dbReference>
<dbReference type="KEGG" id="ccat:101458721"/>
<comment type="similarity">
    <text evidence="2 8">Belongs to the mitochondrial carrier (TC 2.A.29) family.</text>
</comment>
<dbReference type="SUPFAM" id="SSF103506">
    <property type="entry name" value="Mitochondrial carrier"/>
    <property type="match status" value="1"/>
</dbReference>
<evidence type="ECO:0000256" key="5">
    <source>
        <dbReference type="ARBA" id="ARBA00022737"/>
    </source>
</evidence>
<sequence length="376" mass="41084">MSRLLEKPSIAMSLKSSSSSSPSSGSQLSSSAAVVGNATSLGASASETAASQSQTELSADHRAVVTSLGKNQNGHTIFDEVFISLISGSAAGALAKTTIAPLDRTKINFQISKNVPYSFKAALNFLRNTYEKEGILALWRGNSATMARIVPYAAIQFTAHEQWRKILQVDKDGSDTKGRRFIAGSLAGITSQSLTYPLDLARARMAVTDKYTGYKTLRQVFVKIWVEEGPRTLYRGYFATVLGVIPYAGVSFFTYGTLKREYYEVTGNAKPNTLVTLAFGAVAGAAGQTSSYPLDIVRRRMQTMGVNKGANNQYRTIYSTLKKIYKEEGIKNGFYKGLSMNWIKGPIAVGISFSAYDLIKELLRELFHLKRGRYDA</sequence>
<evidence type="ECO:0000256" key="9">
    <source>
        <dbReference type="SAM" id="MobiDB-lite"/>
    </source>
</evidence>
<gene>
    <name evidence="11" type="primary">S2542</name>
</gene>
<feature type="repeat" description="Solcar" evidence="7">
    <location>
        <begin position="79"/>
        <end position="166"/>
    </location>
</feature>
<feature type="transmembrane region" description="Helical" evidence="10">
    <location>
        <begin position="275"/>
        <end position="294"/>
    </location>
</feature>
<feature type="repeat" description="Solcar" evidence="7">
    <location>
        <begin position="271"/>
        <end position="362"/>
    </location>
</feature>
<dbReference type="EMBL" id="GAMC01013337">
    <property type="protein sequence ID" value="JAB93218.1"/>
    <property type="molecule type" value="mRNA"/>
</dbReference>
<feature type="region of interest" description="Disordered" evidence="9">
    <location>
        <begin position="1"/>
        <end position="29"/>
    </location>
</feature>
<keyword evidence="10" id="KW-1133">Transmembrane helix</keyword>
<name>W8B3V1_CERCA</name>
<dbReference type="GO" id="GO:0016020">
    <property type="term" value="C:membrane"/>
    <property type="evidence" value="ECO:0007669"/>
    <property type="project" value="UniProtKB-SubCell"/>
</dbReference>
<evidence type="ECO:0000256" key="1">
    <source>
        <dbReference type="ARBA" id="ARBA00004141"/>
    </source>
</evidence>
<keyword evidence="6 7" id="KW-0472">Membrane</keyword>
<accession>W8B3V1</accession>
<dbReference type="InterPro" id="IPR002067">
    <property type="entry name" value="MCP"/>
</dbReference>
<dbReference type="InterPro" id="IPR023395">
    <property type="entry name" value="MCP_dom_sf"/>
</dbReference>
<evidence type="ECO:0000256" key="3">
    <source>
        <dbReference type="ARBA" id="ARBA00022448"/>
    </source>
</evidence>
<comment type="subcellular location">
    <subcellularLocation>
        <location evidence="1">Membrane</location>
        <topology evidence="1">Multi-pass membrane protein</topology>
    </subcellularLocation>
</comment>
<dbReference type="PRINTS" id="PR00926">
    <property type="entry name" value="MITOCARRIER"/>
</dbReference>
<feature type="repeat" description="Solcar" evidence="7">
    <location>
        <begin position="175"/>
        <end position="261"/>
    </location>
</feature>
<dbReference type="PANTHER" id="PTHR24089">
    <property type="entry name" value="SOLUTE CARRIER FAMILY 25"/>
    <property type="match status" value="1"/>
</dbReference>
<dbReference type="Pfam" id="PF00153">
    <property type="entry name" value="Mito_carr"/>
    <property type="match status" value="3"/>
</dbReference>
<dbReference type="InterPro" id="IPR018108">
    <property type="entry name" value="MCP_transmembrane"/>
</dbReference>
<reference evidence="11" key="1">
    <citation type="submission" date="2013-07" db="EMBL/GenBank/DDBJ databases">
        <authorList>
            <person name="Geib S."/>
        </authorList>
    </citation>
    <scope>NUCLEOTIDE SEQUENCE</scope>
</reference>
<evidence type="ECO:0000256" key="2">
    <source>
        <dbReference type="ARBA" id="ARBA00006375"/>
    </source>
</evidence>
<proteinExistence type="evidence at transcript level"/>
<feature type="transmembrane region" description="Helical" evidence="10">
    <location>
        <begin position="237"/>
        <end position="255"/>
    </location>
</feature>
<dbReference type="PROSITE" id="PS50920">
    <property type="entry name" value="SOLCAR"/>
    <property type="match status" value="3"/>
</dbReference>
<keyword evidence="3 8" id="KW-0813">Transport</keyword>